<evidence type="ECO:0000256" key="8">
    <source>
        <dbReference type="PROSITE-ProRule" id="PRU00169"/>
    </source>
</evidence>
<comment type="caution">
    <text evidence="11">The sequence shown here is derived from an EMBL/GenBank/DDBJ whole genome shotgun (WGS) entry which is preliminary data.</text>
</comment>
<name>A0A811QZ32_9POAL</name>
<sequence length="538" mass="58564">MALNADMVRQKEALRLAERNSMNKSNAFASSSHDIRSALSAIAGLVDMFRSESQSLPGIMENLDQMGVNTNKLFGKSGKMQLEEAEFSMADVLQESVDMANVDGVRRGVEVVWDPYDFSVQRCAAVLGDSKRLKQILDNLLGNALKFTDEGHVVLRGWATRQIAGSSVNAPSRFAHPWHSGGGSLGCLFGASEDPGDQDHVQNDPNLVEFYFEVVDTGIGIPKEKRMSVFENYVQVNNGHGGTGLGLGIVQSFVRLMGGEISIKDKGPGERGTCFAFNVLLKISELRNNTGPRRAIPGRIPSGILIVIDVSGGGLEEICQEMAKLARIEHQAPSKVVLLEDIKTPSNDLRRLKELGCNLVLRKPVHGSRLFTLLMTLRDLQVSDAQQAQSSQVGPEIAGNNSQQQDLPDVVVPCVQEAAASTEASCLAQKQKPEDDDKPLAGMQILLAEDTVVLQTIQRKILNQLGATVTVAQDGAVAVNLLREALEQANVSEEDIVPLPYHVIFMDCQMPNMDGYEATKLIRGEERRHGIHTPISSH</sequence>
<keyword evidence="12" id="KW-1185">Reference proteome</keyword>
<dbReference type="OrthoDB" id="60033at2759"/>
<comment type="subunit">
    <text evidence="3">Homodimer.</text>
</comment>
<dbReference type="GO" id="GO:0004673">
    <property type="term" value="F:protein histidine kinase activity"/>
    <property type="evidence" value="ECO:0007669"/>
    <property type="project" value="UniProtKB-EC"/>
</dbReference>
<dbReference type="Pfam" id="PF00072">
    <property type="entry name" value="Response_reg"/>
    <property type="match status" value="1"/>
</dbReference>
<dbReference type="InterPro" id="IPR004358">
    <property type="entry name" value="Sig_transdc_His_kin-like_C"/>
</dbReference>
<dbReference type="InterPro" id="IPR011006">
    <property type="entry name" value="CheY-like_superfamily"/>
</dbReference>
<evidence type="ECO:0000259" key="9">
    <source>
        <dbReference type="PROSITE" id="PS50109"/>
    </source>
</evidence>
<dbReference type="SUPFAM" id="SSF55874">
    <property type="entry name" value="ATPase domain of HSP90 chaperone/DNA topoisomerase II/histidine kinase"/>
    <property type="match status" value="1"/>
</dbReference>
<evidence type="ECO:0000259" key="10">
    <source>
        <dbReference type="PROSITE" id="PS50110"/>
    </source>
</evidence>
<dbReference type="PROSITE" id="PS50109">
    <property type="entry name" value="HIS_KIN"/>
    <property type="match status" value="1"/>
</dbReference>
<dbReference type="PROSITE" id="PS50110">
    <property type="entry name" value="RESPONSE_REGULATORY"/>
    <property type="match status" value="1"/>
</dbReference>
<dbReference type="PRINTS" id="PR00344">
    <property type="entry name" value="BCTRLSENSOR"/>
</dbReference>
<dbReference type="CDD" id="cd17546">
    <property type="entry name" value="REC_hyHK_CKI1_RcsC-like"/>
    <property type="match status" value="1"/>
</dbReference>
<dbReference type="InterPro" id="IPR001789">
    <property type="entry name" value="Sig_transdc_resp-reg_receiver"/>
</dbReference>
<evidence type="ECO:0000256" key="4">
    <source>
        <dbReference type="ARBA" id="ARBA00012438"/>
    </source>
</evidence>
<dbReference type="InterPro" id="IPR036890">
    <property type="entry name" value="HATPase_C_sf"/>
</dbReference>
<gene>
    <name evidence="11" type="ORF">NCGR_LOCUS47299</name>
</gene>
<dbReference type="PANTHER" id="PTHR43719:SF75">
    <property type="entry name" value="HISTIDINE KINASE CKI1"/>
    <property type="match status" value="1"/>
</dbReference>
<feature type="modified residue" description="4-aspartylphosphate" evidence="8">
    <location>
        <position position="507"/>
    </location>
</feature>
<dbReference type="InterPro" id="IPR003594">
    <property type="entry name" value="HATPase_dom"/>
</dbReference>
<reference evidence="11" key="1">
    <citation type="submission" date="2020-10" db="EMBL/GenBank/DDBJ databases">
        <authorList>
            <person name="Han B."/>
            <person name="Lu T."/>
            <person name="Zhao Q."/>
            <person name="Huang X."/>
            <person name="Zhao Y."/>
        </authorList>
    </citation>
    <scope>NUCLEOTIDE SEQUENCE</scope>
</reference>
<dbReference type="GO" id="GO:0000160">
    <property type="term" value="P:phosphorelay signal transduction system"/>
    <property type="evidence" value="ECO:0007669"/>
    <property type="project" value="UniProtKB-KW"/>
</dbReference>
<dbReference type="InterPro" id="IPR050956">
    <property type="entry name" value="2C_system_His_kinase"/>
</dbReference>
<keyword evidence="7" id="KW-0902">Two-component regulatory system</keyword>
<evidence type="ECO:0000256" key="1">
    <source>
        <dbReference type="ARBA" id="ARBA00000085"/>
    </source>
</evidence>
<keyword evidence="5 8" id="KW-0597">Phosphoprotein</keyword>
<proteinExistence type="predicted"/>
<evidence type="ECO:0000256" key="6">
    <source>
        <dbReference type="ARBA" id="ARBA00022864"/>
    </source>
</evidence>
<dbReference type="Pfam" id="PF02518">
    <property type="entry name" value="HATPase_c"/>
    <property type="match status" value="1"/>
</dbReference>
<evidence type="ECO:0000313" key="12">
    <source>
        <dbReference type="Proteomes" id="UP000604825"/>
    </source>
</evidence>
<comment type="catalytic activity">
    <reaction evidence="1">
        <text>ATP + protein L-histidine = ADP + protein N-phospho-L-histidine.</text>
        <dbReference type="EC" id="2.7.13.3"/>
    </reaction>
</comment>
<dbReference type="Gene3D" id="3.40.50.2300">
    <property type="match status" value="1"/>
</dbReference>
<dbReference type="Gene3D" id="3.30.565.10">
    <property type="entry name" value="Histidine kinase-like ATPase, C-terminal domain"/>
    <property type="match status" value="1"/>
</dbReference>
<accession>A0A811QZ32</accession>
<dbReference type="FunFam" id="3.30.565.10:FF:000087">
    <property type="entry name" value="Histidine kinase 1"/>
    <property type="match status" value="1"/>
</dbReference>
<evidence type="ECO:0000256" key="2">
    <source>
        <dbReference type="ARBA" id="ARBA00002427"/>
    </source>
</evidence>
<dbReference type="SUPFAM" id="SSF52172">
    <property type="entry name" value="CheY-like"/>
    <property type="match status" value="1"/>
</dbReference>
<evidence type="ECO:0000256" key="5">
    <source>
        <dbReference type="ARBA" id="ARBA00022553"/>
    </source>
</evidence>
<dbReference type="GO" id="GO:0009736">
    <property type="term" value="P:cytokinin-activated signaling pathway"/>
    <property type="evidence" value="ECO:0007669"/>
    <property type="project" value="UniProtKB-KW"/>
</dbReference>
<dbReference type="AlphaFoldDB" id="A0A811QZ32"/>
<feature type="domain" description="Response regulatory" evidence="10">
    <location>
        <begin position="444"/>
        <end position="538"/>
    </location>
</feature>
<evidence type="ECO:0000313" key="11">
    <source>
        <dbReference type="EMBL" id="CAD6263994.1"/>
    </source>
</evidence>
<dbReference type="EMBL" id="CAJGYO010000012">
    <property type="protein sequence ID" value="CAD6263994.1"/>
    <property type="molecule type" value="Genomic_DNA"/>
</dbReference>
<dbReference type="PANTHER" id="PTHR43719">
    <property type="entry name" value="TWO-COMPONENT HISTIDINE KINASE"/>
    <property type="match status" value="1"/>
</dbReference>
<dbReference type="Proteomes" id="UP000604825">
    <property type="component" value="Unassembled WGS sequence"/>
</dbReference>
<dbReference type="SMART" id="SM00387">
    <property type="entry name" value="HATPase_c"/>
    <property type="match status" value="1"/>
</dbReference>
<keyword evidence="6" id="KW-0932">Cytokinin signaling pathway</keyword>
<dbReference type="InterPro" id="IPR005467">
    <property type="entry name" value="His_kinase_dom"/>
</dbReference>
<organism evidence="11 12">
    <name type="scientific">Miscanthus lutarioriparius</name>
    <dbReference type="NCBI Taxonomy" id="422564"/>
    <lineage>
        <taxon>Eukaryota</taxon>
        <taxon>Viridiplantae</taxon>
        <taxon>Streptophyta</taxon>
        <taxon>Embryophyta</taxon>
        <taxon>Tracheophyta</taxon>
        <taxon>Spermatophyta</taxon>
        <taxon>Magnoliopsida</taxon>
        <taxon>Liliopsida</taxon>
        <taxon>Poales</taxon>
        <taxon>Poaceae</taxon>
        <taxon>PACMAD clade</taxon>
        <taxon>Panicoideae</taxon>
        <taxon>Andropogonodae</taxon>
        <taxon>Andropogoneae</taxon>
        <taxon>Saccharinae</taxon>
        <taxon>Miscanthus</taxon>
    </lineage>
</organism>
<comment type="function">
    <text evidence="2">Cytokinin receptor related to bacterial two-component regulators. Functions as a histidine kinase and transmits the stress signal to a downstream MAPK cascade.</text>
</comment>
<feature type="domain" description="Histidine kinase" evidence="9">
    <location>
        <begin position="30"/>
        <end position="283"/>
    </location>
</feature>
<evidence type="ECO:0000256" key="7">
    <source>
        <dbReference type="ARBA" id="ARBA00023012"/>
    </source>
</evidence>
<protein>
    <recommendedName>
        <fullName evidence="4">histidine kinase</fullName>
        <ecNumber evidence="4">2.7.13.3</ecNumber>
    </recommendedName>
</protein>
<dbReference type="EC" id="2.7.13.3" evidence="4"/>
<evidence type="ECO:0000256" key="3">
    <source>
        <dbReference type="ARBA" id="ARBA00011738"/>
    </source>
</evidence>